<evidence type="ECO:0000313" key="3">
    <source>
        <dbReference type="Proteomes" id="UP001189429"/>
    </source>
</evidence>
<dbReference type="Proteomes" id="UP001189429">
    <property type="component" value="Unassembled WGS sequence"/>
</dbReference>
<dbReference type="EMBL" id="CAUYUJ010001055">
    <property type="protein sequence ID" value="CAK0793926.1"/>
    <property type="molecule type" value="Genomic_DNA"/>
</dbReference>
<accession>A0ABN9PLJ5</accession>
<feature type="compositionally biased region" description="Low complexity" evidence="1">
    <location>
        <begin position="117"/>
        <end position="128"/>
    </location>
</feature>
<sequence length="222" mass="22508">PSSGPVRRRRAAGPEEASREEAPRPALHGWPGGGLLAACCPPRGTAARGRTRARRVRAMPRAAERASSETGVARRGPGEGLAAPGTERGGGGGGGGGGAGGGGGGGKKRDRHADGRPVPGVAPLSGPGPAAPPSTFRPRSASGMHPRPCEEARRKRNAGRIVPQKHGGNGEGNVGWRSASKEIEKKGGRFRPTSEVAQSAADPESGKRHAWPRAQGGMGAQH</sequence>
<feature type="compositionally biased region" description="Gly residues" evidence="1">
    <location>
        <begin position="87"/>
        <end position="105"/>
    </location>
</feature>
<evidence type="ECO:0000256" key="1">
    <source>
        <dbReference type="SAM" id="MobiDB-lite"/>
    </source>
</evidence>
<keyword evidence="3" id="KW-1185">Reference proteome</keyword>
<organism evidence="2 3">
    <name type="scientific">Prorocentrum cordatum</name>
    <dbReference type="NCBI Taxonomy" id="2364126"/>
    <lineage>
        <taxon>Eukaryota</taxon>
        <taxon>Sar</taxon>
        <taxon>Alveolata</taxon>
        <taxon>Dinophyceae</taxon>
        <taxon>Prorocentrales</taxon>
        <taxon>Prorocentraceae</taxon>
        <taxon>Prorocentrum</taxon>
    </lineage>
</organism>
<gene>
    <name evidence="2" type="ORF">PCOR1329_LOCUS4068</name>
</gene>
<name>A0ABN9PLJ5_9DINO</name>
<reference evidence="2" key="1">
    <citation type="submission" date="2023-10" db="EMBL/GenBank/DDBJ databases">
        <authorList>
            <person name="Chen Y."/>
            <person name="Shah S."/>
            <person name="Dougan E. K."/>
            <person name="Thang M."/>
            <person name="Chan C."/>
        </authorList>
    </citation>
    <scope>NUCLEOTIDE SEQUENCE [LARGE SCALE GENOMIC DNA]</scope>
</reference>
<comment type="caution">
    <text evidence="2">The sequence shown here is derived from an EMBL/GenBank/DDBJ whole genome shotgun (WGS) entry which is preliminary data.</text>
</comment>
<feature type="compositionally biased region" description="Basic residues" evidence="1">
    <location>
        <begin position="49"/>
        <end position="58"/>
    </location>
</feature>
<feature type="compositionally biased region" description="Basic and acidic residues" evidence="1">
    <location>
        <begin position="12"/>
        <end position="23"/>
    </location>
</feature>
<feature type="compositionally biased region" description="Basic residues" evidence="1">
    <location>
        <begin position="1"/>
        <end position="11"/>
    </location>
</feature>
<feature type="non-terminal residue" evidence="2">
    <location>
        <position position="1"/>
    </location>
</feature>
<evidence type="ECO:0000313" key="2">
    <source>
        <dbReference type="EMBL" id="CAK0793926.1"/>
    </source>
</evidence>
<feature type="region of interest" description="Disordered" evidence="1">
    <location>
        <begin position="1"/>
        <end position="222"/>
    </location>
</feature>
<proteinExistence type="predicted"/>
<protein>
    <submittedName>
        <fullName evidence="2">Uncharacterized protein</fullName>
    </submittedName>
</protein>